<sequence>MDQIIRPQNSERPVSSAEIKNTIRLKNLATVFGIISISVIILSALSFFIVWQKNSQISSIQDTIDTKNQGLDVSYKTIISQQETLKKQIAVLSEQDTSSIDYTQELWEELSKSAVKNVRLVGLTFDNKTISLEGQAGSFSDIARQLVAWRQATNFSNVELASITTADNGQKQFGAQLSFKVTQKSND</sequence>
<keyword evidence="1" id="KW-1133">Transmembrane helix</keyword>
<organism evidence="2 3">
    <name type="scientific">Candidatus Berkelbacteria bacterium Licking1014_7</name>
    <dbReference type="NCBI Taxonomy" id="2017147"/>
    <lineage>
        <taxon>Bacteria</taxon>
        <taxon>Candidatus Berkelbacteria</taxon>
    </lineage>
</organism>
<evidence type="ECO:0000313" key="3">
    <source>
        <dbReference type="Proteomes" id="UP000315689"/>
    </source>
</evidence>
<dbReference type="Pfam" id="PF05137">
    <property type="entry name" value="PilN"/>
    <property type="match status" value="1"/>
</dbReference>
<reference evidence="2 3" key="1">
    <citation type="submission" date="2017-07" db="EMBL/GenBank/DDBJ databases">
        <title>Mechanisms for carbon and nitrogen cycling indicate functional differentiation within the Candidate Phyla Radiation.</title>
        <authorList>
            <person name="Danczak R.E."/>
            <person name="Johnston M.D."/>
            <person name="Kenah C."/>
            <person name="Slattery M."/>
            <person name="Wrighton K.C."/>
            <person name="Wilkins M.J."/>
        </authorList>
    </citation>
    <scope>NUCLEOTIDE SEQUENCE [LARGE SCALE GENOMIC DNA]</scope>
    <source>
        <strain evidence="2">Licking1014_7</strain>
    </source>
</reference>
<evidence type="ECO:0000313" key="2">
    <source>
        <dbReference type="EMBL" id="TSC93199.1"/>
    </source>
</evidence>
<evidence type="ECO:0008006" key="4">
    <source>
        <dbReference type="Google" id="ProtNLM"/>
    </source>
</evidence>
<gene>
    <name evidence="2" type="ORF">CEN89_209</name>
</gene>
<dbReference type="AlphaFoldDB" id="A0A554LKM9"/>
<dbReference type="InterPro" id="IPR007813">
    <property type="entry name" value="PilN"/>
</dbReference>
<protein>
    <recommendedName>
        <fullName evidence="4">Type IV pilus assembly protein PilN</fullName>
    </recommendedName>
</protein>
<evidence type="ECO:0000256" key="1">
    <source>
        <dbReference type="SAM" id="Phobius"/>
    </source>
</evidence>
<keyword evidence="1" id="KW-0812">Transmembrane</keyword>
<name>A0A554LKM9_9BACT</name>
<feature type="transmembrane region" description="Helical" evidence="1">
    <location>
        <begin position="28"/>
        <end position="51"/>
    </location>
</feature>
<dbReference type="EMBL" id="VMGK01000005">
    <property type="protein sequence ID" value="TSC93199.1"/>
    <property type="molecule type" value="Genomic_DNA"/>
</dbReference>
<proteinExistence type="predicted"/>
<accession>A0A554LKM9</accession>
<keyword evidence="1" id="KW-0472">Membrane</keyword>
<dbReference type="Proteomes" id="UP000315689">
    <property type="component" value="Unassembled WGS sequence"/>
</dbReference>
<comment type="caution">
    <text evidence="2">The sequence shown here is derived from an EMBL/GenBank/DDBJ whole genome shotgun (WGS) entry which is preliminary data.</text>
</comment>